<dbReference type="EMBL" id="JAAARO010000017">
    <property type="protein sequence ID" value="KAF5732774.1"/>
    <property type="molecule type" value="Genomic_DNA"/>
</dbReference>
<reference evidence="2 3" key="1">
    <citation type="journal article" date="2020" name="Nat. Commun.">
        <title>Genome of Tripterygium wilfordii and identification of cytochrome P450 involved in triptolide biosynthesis.</title>
        <authorList>
            <person name="Tu L."/>
            <person name="Su P."/>
            <person name="Zhang Z."/>
            <person name="Gao L."/>
            <person name="Wang J."/>
            <person name="Hu T."/>
            <person name="Zhou J."/>
            <person name="Zhang Y."/>
            <person name="Zhao Y."/>
            <person name="Liu Y."/>
            <person name="Song Y."/>
            <person name="Tong Y."/>
            <person name="Lu Y."/>
            <person name="Yang J."/>
            <person name="Xu C."/>
            <person name="Jia M."/>
            <person name="Peters R.J."/>
            <person name="Huang L."/>
            <person name="Gao W."/>
        </authorList>
    </citation>
    <scope>NUCLEOTIDE SEQUENCE [LARGE SCALE GENOMIC DNA]</scope>
    <source>
        <strain evidence="3">cv. XIE 37</strain>
        <tissue evidence="2">Leaf</tissue>
    </source>
</reference>
<evidence type="ECO:0000313" key="3">
    <source>
        <dbReference type="Proteomes" id="UP000593562"/>
    </source>
</evidence>
<keyword evidence="1" id="KW-1133">Transmembrane helix</keyword>
<evidence type="ECO:0000256" key="1">
    <source>
        <dbReference type="SAM" id="Phobius"/>
    </source>
</evidence>
<sequence>MKTCFTADMLPVHRRKRRRSVACSQCIIYHQETTFTRQIIDWGLIVNGAVTAYRAYASGNKDMAALVVYVYVLIFGLQPCITLFRRLSEKVLKLTIWVLFSAIMSVVAYYLTANSGPVAMLGICSISVASSGFFYLYFVHGCQEKIIFQSPSSDRVYGKGINNCTSENV</sequence>
<protein>
    <submittedName>
        <fullName evidence="2">Uncharacterized protein</fullName>
    </submittedName>
</protein>
<accession>A0A7J7CF17</accession>
<dbReference type="InParanoid" id="A0A7J7CF17"/>
<comment type="caution">
    <text evidence="2">The sequence shown here is derived from an EMBL/GenBank/DDBJ whole genome shotgun (WGS) entry which is preliminary data.</text>
</comment>
<dbReference type="Proteomes" id="UP000593562">
    <property type="component" value="Unassembled WGS sequence"/>
</dbReference>
<feature type="transmembrane region" description="Helical" evidence="1">
    <location>
        <begin position="91"/>
        <end position="112"/>
    </location>
</feature>
<name>A0A7J7CF17_TRIWF</name>
<gene>
    <name evidence="2" type="ORF">HS088_TW17G00305</name>
</gene>
<keyword evidence="1" id="KW-0812">Transmembrane</keyword>
<proteinExistence type="predicted"/>
<organism evidence="2 3">
    <name type="scientific">Tripterygium wilfordii</name>
    <name type="common">Thunder God vine</name>
    <dbReference type="NCBI Taxonomy" id="458696"/>
    <lineage>
        <taxon>Eukaryota</taxon>
        <taxon>Viridiplantae</taxon>
        <taxon>Streptophyta</taxon>
        <taxon>Embryophyta</taxon>
        <taxon>Tracheophyta</taxon>
        <taxon>Spermatophyta</taxon>
        <taxon>Magnoliopsida</taxon>
        <taxon>eudicotyledons</taxon>
        <taxon>Gunneridae</taxon>
        <taxon>Pentapetalae</taxon>
        <taxon>rosids</taxon>
        <taxon>fabids</taxon>
        <taxon>Celastrales</taxon>
        <taxon>Celastraceae</taxon>
        <taxon>Tripterygium</taxon>
    </lineage>
</organism>
<evidence type="ECO:0000313" key="2">
    <source>
        <dbReference type="EMBL" id="KAF5732774.1"/>
    </source>
</evidence>
<keyword evidence="3" id="KW-1185">Reference proteome</keyword>
<feature type="transmembrane region" description="Helical" evidence="1">
    <location>
        <begin position="63"/>
        <end position="84"/>
    </location>
</feature>
<dbReference type="AlphaFoldDB" id="A0A7J7CF17"/>
<keyword evidence="1" id="KW-0472">Membrane</keyword>
<feature type="transmembrane region" description="Helical" evidence="1">
    <location>
        <begin position="118"/>
        <end position="138"/>
    </location>
</feature>